<evidence type="ECO:0000313" key="1">
    <source>
        <dbReference type="EMBL" id="GAA4142706.1"/>
    </source>
</evidence>
<evidence type="ECO:0000313" key="2">
    <source>
        <dbReference type="Proteomes" id="UP001500101"/>
    </source>
</evidence>
<dbReference type="EMBL" id="BAAAZI010000010">
    <property type="protein sequence ID" value="GAA4142706.1"/>
    <property type="molecule type" value="Genomic_DNA"/>
</dbReference>
<gene>
    <name evidence="1" type="ORF">GCM10022216_23930</name>
</gene>
<name>A0ABP7YX17_9SPHI</name>
<reference evidence="2" key="1">
    <citation type="journal article" date="2019" name="Int. J. Syst. Evol. Microbiol.">
        <title>The Global Catalogue of Microorganisms (GCM) 10K type strain sequencing project: providing services to taxonomists for standard genome sequencing and annotation.</title>
        <authorList>
            <consortium name="The Broad Institute Genomics Platform"/>
            <consortium name="The Broad Institute Genome Sequencing Center for Infectious Disease"/>
            <person name="Wu L."/>
            <person name="Ma J."/>
        </authorList>
    </citation>
    <scope>NUCLEOTIDE SEQUENCE [LARGE SCALE GENOMIC DNA]</scope>
    <source>
        <strain evidence="2">JCM 16704</strain>
    </source>
</reference>
<dbReference type="Proteomes" id="UP001500101">
    <property type="component" value="Unassembled WGS sequence"/>
</dbReference>
<protein>
    <submittedName>
        <fullName evidence="1">Uncharacterized protein</fullName>
    </submittedName>
</protein>
<organism evidence="1 2">
    <name type="scientific">Sphingobacterium kyonggiense</name>
    <dbReference type="NCBI Taxonomy" id="714075"/>
    <lineage>
        <taxon>Bacteria</taxon>
        <taxon>Pseudomonadati</taxon>
        <taxon>Bacteroidota</taxon>
        <taxon>Sphingobacteriia</taxon>
        <taxon>Sphingobacteriales</taxon>
        <taxon>Sphingobacteriaceae</taxon>
        <taxon>Sphingobacterium</taxon>
    </lineage>
</organism>
<comment type="caution">
    <text evidence="1">The sequence shown here is derived from an EMBL/GenBank/DDBJ whole genome shotgun (WGS) entry which is preliminary data.</text>
</comment>
<accession>A0ABP7YX17</accession>
<dbReference type="RefSeq" id="WP_425565291.1">
    <property type="nucleotide sequence ID" value="NZ_BAAAZI010000010.1"/>
</dbReference>
<sequence length="198" mass="21868">MIDPTGMAAEWIPDKNGNLIAEKGDNAKTLKTYLNKNYDNAKVSKSAANTLYATLEDGKVNIDQPNPETLNQNLFGYNYPGPDNPRKYNGKSDYSVPPTEFEKPAFVHDQDYDKLGAVGAGGLFLDNKTAAADRKFVGSMDKLVTKYKESGEIKMMMKAIIVRDGLNAASQPKQMMQNLKNTFKHAITPPTGLTIPRF</sequence>
<proteinExistence type="predicted"/>
<keyword evidence="2" id="KW-1185">Reference proteome</keyword>